<proteinExistence type="predicted"/>
<sequence>MDDWVGGVVALGIMAVLVYGIVGQVRETLQFHGHGGPDMKRNRLLSVSGIGFIGFYALNLLPAFGVSSVPHHEATFVGCGISLIVYLFAKFGMKPKERSGKLV</sequence>
<organism evidence="2 3">
    <name type="scientific">Edaphobacillus lindanitolerans</name>
    <dbReference type="NCBI Taxonomy" id="550447"/>
    <lineage>
        <taxon>Bacteria</taxon>
        <taxon>Bacillati</taxon>
        <taxon>Bacillota</taxon>
        <taxon>Bacilli</taxon>
        <taxon>Bacillales</taxon>
        <taxon>Bacillaceae</taxon>
        <taxon>Edaphobacillus</taxon>
    </lineage>
</organism>
<gene>
    <name evidence="2" type="ORF">SAMN05428946_2284</name>
</gene>
<feature type="transmembrane region" description="Helical" evidence="1">
    <location>
        <begin position="74"/>
        <end position="93"/>
    </location>
</feature>
<evidence type="ECO:0000313" key="3">
    <source>
        <dbReference type="Proteomes" id="UP000187550"/>
    </source>
</evidence>
<feature type="transmembrane region" description="Helical" evidence="1">
    <location>
        <begin position="44"/>
        <end position="62"/>
    </location>
</feature>
<keyword evidence="3" id="KW-1185">Reference proteome</keyword>
<keyword evidence="1" id="KW-0812">Transmembrane</keyword>
<accession>A0A1U7PLU3</accession>
<reference evidence="3" key="1">
    <citation type="submission" date="2017-01" db="EMBL/GenBank/DDBJ databases">
        <authorList>
            <person name="Varghese N."/>
            <person name="Submissions S."/>
        </authorList>
    </citation>
    <scope>NUCLEOTIDE SEQUENCE [LARGE SCALE GENOMIC DNA]</scope>
    <source>
        <strain evidence="3">MNA4</strain>
    </source>
</reference>
<dbReference type="Proteomes" id="UP000187550">
    <property type="component" value="Unassembled WGS sequence"/>
</dbReference>
<evidence type="ECO:0000256" key="1">
    <source>
        <dbReference type="SAM" id="Phobius"/>
    </source>
</evidence>
<name>A0A1U7PLU3_9BACI</name>
<keyword evidence="1" id="KW-0472">Membrane</keyword>
<dbReference type="AlphaFoldDB" id="A0A1U7PLU3"/>
<dbReference type="OrthoDB" id="2972121at2"/>
<dbReference type="RefSeq" id="WP_076758999.1">
    <property type="nucleotide sequence ID" value="NZ_FTPL01000003.1"/>
</dbReference>
<dbReference type="STRING" id="550447.SAMN05428946_2284"/>
<protein>
    <submittedName>
        <fullName evidence="2">Uncharacterized protein</fullName>
    </submittedName>
</protein>
<feature type="transmembrane region" description="Helical" evidence="1">
    <location>
        <begin position="6"/>
        <end position="23"/>
    </location>
</feature>
<evidence type="ECO:0000313" key="2">
    <source>
        <dbReference type="EMBL" id="SIT88505.1"/>
    </source>
</evidence>
<keyword evidence="1" id="KW-1133">Transmembrane helix</keyword>
<dbReference type="EMBL" id="FTPL01000003">
    <property type="protein sequence ID" value="SIT88505.1"/>
    <property type="molecule type" value="Genomic_DNA"/>
</dbReference>